<dbReference type="RefSeq" id="WP_208720825.1">
    <property type="nucleotide sequence ID" value="NZ_BAAAHR010000002.1"/>
</dbReference>
<evidence type="ECO:0000313" key="3">
    <source>
        <dbReference type="Proteomes" id="UP000321154"/>
    </source>
</evidence>
<proteinExistence type="predicted"/>
<reference evidence="2 4" key="2">
    <citation type="submission" date="2020-07" db="EMBL/GenBank/DDBJ databases">
        <title>Sequencing the genomes of 1000 actinobacteria strains.</title>
        <authorList>
            <person name="Klenk H.-P."/>
        </authorList>
    </citation>
    <scope>NUCLEOTIDE SEQUENCE [LARGE SCALE GENOMIC DNA]</scope>
    <source>
        <strain evidence="2 4">DSM 10309</strain>
    </source>
</reference>
<dbReference type="AlphaFoldDB" id="A0A7W3JHR8"/>
<accession>A0A7W3JHR8</accession>
<reference evidence="1 3" key="1">
    <citation type="submission" date="2019-07" db="EMBL/GenBank/DDBJ databases">
        <title>Whole genome shotgun sequence of Frigoribacterium faeni NBRC 103066.</title>
        <authorList>
            <person name="Hosoyama A."/>
            <person name="Uohara A."/>
            <person name="Ohji S."/>
            <person name="Ichikawa N."/>
        </authorList>
    </citation>
    <scope>NUCLEOTIDE SEQUENCE [LARGE SCALE GENOMIC DNA]</scope>
    <source>
        <strain evidence="1 3">NBRC 103066</strain>
    </source>
</reference>
<dbReference type="EMBL" id="JACGWW010000001">
    <property type="protein sequence ID" value="MBA8813033.1"/>
    <property type="molecule type" value="Genomic_DNA"/>
</dbReference>
<keyword evidence="3" id="KW-1185">Reference proteome</keyword>
<protein>
    <submittedName>
        <fullName evidence="2">Uncharacterized protein</fullName>
    </submittedName>
</protein>
<organism evidence="2 4">
    <name type="scientific">Frigoribacterium faeni</name>
    <dbReference type="NCBI Taxonomy" id="145483"/>
    <lineage>
        <taxon>Bacteria</taxon>
        <taxon>Bacillati</taxon>
        <taxon>Actinomycetota</taxon>
        <taxon>Actinomycetes</taxon>
        <taxon>Micrococcales</taxon>
        <taxon>Microbacteriaceae</taxon>
        <taxon>Frigoribacterium</taxon>
    </lineage>
</organism>
<dbReference type="Proteomes" id="UP000522688">
    <property type="component" value="Unassembled WGS sequence"/>
</dbReference>
<comment type="caution">
    <text evidence="2">The sequence shown here is derived from an EMBL/GenBank/DDBJ whole genome shotgun (WGS) entry which is preliminary data.</text>
</comment>
<sequence length="139" mass="15349">MTALETYPPTLAPRPTARQLERFVDDFCLEPCEGRALLWMYLDHEGVPLAPPIAVSGLPVEPGHDRAQLVAARIVEVADWVQASSVLLVWQSEDESMSASFDDQRWAQAILARIEPGELVVHPPVRRTPSDVVCIPLVG</sequence>
<evidence type="ECO:0000313" key="2">
    <source>
        <dbReference type="EMBL" id="MBA8813033.1"/>
    </source>
</evidence>
<name>A0A7W3JHR8_9MICO</name>
<dbReference type="EMBL" id="BJUV01000002">
    <property type="protein sequence ID" value="GEK82072.1"/>
    <property type="molecule type" value="Genomic_DNA"/>
</dbReference>
<dbReference type="Proteomes" id="UP000321154">
    <property type="component" value="Unassembled WGS sequence"/>
</dbReference>
<evidence type="ECO:0000313" key="4">
    <source>
        <dbReference type="Proteomes" id="UP000522688"/>
    </source>
</evidence>
<gene>
    <name evidence="2" type="ORF">FB463_001257</name>
    <name evidence="1" type="ORF">FFA01_03810</name>
</gene>
<evidence type="ECO:0000313" key="1">
    <source>
        <dbReference type="EMBL" id="GEK82072.1"/>
    </source>
</evidence>